<dbReference type="Gene3D" id="3.40.50.410">
    <property type="entry name" value="von Willebrand factor, type A domain"/>
    <property type="match status" value="1"/>
</dbReference>
<dbReference type="AlphaFoldDB" id="A0A2P2BW39"/>
<dbReference type="InterPro" id="IPR036465">
    <property type="entry name" value="vWFA_dom_sf"/>
</dbReference>
<proteinExistence type="predicted"/>
<protein>
    <submittedName>
        <fullName evidence="8">Flp pilus assembly protein (Modular protein)</fullName>
    </submittedName>
</protein>
<evidence type="ECO:0000256" key="3">
    <source>
        <dbReference type="ARBA" id="ARBA00022692"/>
    </source>
</evidence>
<keyword evidence="5 6" id="KW-0472">Membrane</keyword>
<name>A0A2P2BW39_9ZZZZ</name>
<sequence>MNAVLRSLGRLTSLWLLAFLVVVLGTPALAAESFTISHVEPSDEGLQILVSVPPGTDVDLDAVTVTVAGSDAPATAVPASSDGQVERTAVLAIDTSQSMTGARFEAAQAAAQVYLDALPDNVLVGIVTFDSSVKRVLEPTLDREAARATIEGLTLARQTLLYDGVLEAVDMAGETGQRNVLILSDGRDTSATKLGDVTTAIQDGDVLVEAVALDQSEEDSGPLLSMAQAGKGQLINSDPEALRETFAAEAAALARQILVTAQVPDSVTAKEAQIEVALATTDGGDLEAQAFVPIRSAEAPAALQASGSSLPFGIEITRQTMLVGLAAFGIGLLAMIVMVTRMATIRPVNTSAEARISHFTSGRKDGKRKSEKETDLRAQASTAAAQMLERNKSLEARIANRLESAGSALKPSEWLLVHAAITFGSAIVGTLLWGGLGMVVFLLLGALVPWLWLGRKRKKRLAAFNAGLADTLQLMSGSLSAGLSLAQSVDTIVREGSEPVTSEFKRVLVEARLGVTLEDALAGVSERMQSKDFSWVVMAIKIQREVGGNLAELLTTVAATLREREYLRRQVASLSAEGRLSAWVLGGLPPVFMLYLLLTNGDYVKPMFREPIGWGMLGVALVLLFTGIVWMNKVIKVKV</sequence>
<dbReference type="SUPFAM" id="SSF53300">
    <property type="entry name" value="vWA-like"/>
    <property type="match status" value="1"/>
</dbReference>
<evidence type="ECO:0000256" key="1">
    <source>
        <dbReference type="ARBA" id="ARBA00004651"/>
    </source>
</evidence>
<feature type="transmembrane region" description="Helical" evidence="6">
    <location>
        <begin position="414"/>
        <end position="432"/>
    </location>
</feature>
<evidence type="ECO:0000259" key="7">
    <source>
        <dbReference type="PROSITE" id="PS50234"/>
    </source>
</evidence>
<dbReference type="Pfam" id="PF00482">
    <property type="entry name" value="T2SSF"/>
    <property type="match status" value="1"/>
</dbReference>
<dbReference type="PANTHER" id="PTHR35007:SF1">
    <property type="entry name" value="PILUS ASSEMBLY PROTEIN"/>
    <property type="match status" value="1"/>
</dbReference>
<organism evidence="8">
    <name type="scientific">metagenome</name>
    <dbReference type="NCBI Taxonomy" id="256318"/>
    <lineage>
        <taxon>unclassified sequences</taxon>
        <taxon>metagenomes</taxon>
    </lineage>
</organism>
<keyword evidence="4 6" id="KW-1133">Transmembrane helix</keyword>
<feature type="transmembrane region" description="Helical" evidence="6">
    <location>
        <begin position="611"/>
        <end position="631"/>
    </location>
</feature>
<dbReference type="EMBL" id="CZKA01000003">
    <property type="protein sequence ID" value="CUR53957.1"/>
    <property type="molecule type" value="Genomic_DNA"/>
</dbReference>
<dbReference type="GO" id="GO:0005886">
    <property type="term" value="C:plasma membrane"/>
    <property type="evidence" value="ECO:0007669"/>
    <property type="project" value="UniProtKB-SubCell"/>
</dbReference>
<dbReference type="InterPro" id="IPR018076">
    <property type="entry name" value="T2SS_GspF_dom"/>
</dbReference>
<evidence type="ECO:0000313" key="8">
    <source>
        <dbReference type="EMBL" id="CUR53957.1"/>
    </source>
</evidence>
<accession>A0A2P2BW39</accession>
<evidence type="ECO:0000256" key="6">
    <source>
        <dbReference type="SAM" id="Phobius"/>
    </source>
</evidence>
<feature type="transmembrane region" description="Helical" evidence="6">
    <location>
        <begin position="438"/>
        <end position="454"/>
    </location>
</feature>
<dbReference type="PROSITE" id="PS50234">
    <property type="entry name" value="VWFA"/>
    <property type="match status" value="1"/>
</dbReference>
<feature type="domain" description="VWFA" evidence="7">
    <location>
        <begin position="88"/>
        <end position="263"/>
    </location>
</feature>
<dbReference type="PANTHER" id="PTHR35007">
    <property type="entry name" value="INTEGRAL MEMBRANE PROTEIN-RELATED"/>
    <property type="match status" value="1"/>
</dbReference>
<evidence type="ECO:0000256" key="5">
    <source>
        <dbReference type="ARBA" id="ARBA00023136"/>
    </source>
</evidence>
<dbReference type="Pfam" id="PF13519">
    <property type="entry name" value="VWA_2"/>
    <property type="match status" value="1"/>
</dbReference>
<dbReference type="InterPro" id="IPR042094">
    <property type="entry name" value="T2SS_GspF_sf"/>
</dbReference>
<feature type="transmembrane region" description="Helical" evidence="6">
    <location>
        <begin position="321"/>
        <end position="339"/>
    </location>
</feature>
<evidence type="ECO:0000256" key="4">
    <source>
        <dbReference type="ARBA" id="ARBA00022989"/>
    </source>
</evidence>
<reference evidence="8" key="1">
    <citation type="submission" date="2015-08" db="EMBL/GenBank/DDBJ databases">
        <authorList>
            <person name="Babu N.S."/>
            <person name="Beckwith C.J."/>
            <person name="Beseler K.G."/>
            <person name="Brison A."/>
            <person name="Carone J.V."/>
            <person name="Caskin T.P."/>
            <person name="Diamond M."/>
            <person name="Durham M.E."/>
            <person name="Foxe J.M."/>
            <person name="Go M."/>
            <person name="Henderson B.A."/>
            <person name="Jones I.B."/>
            <person name="McGettigan J.A."/>
            <person name="Micheletti S.J."/>
            <person name="Nasrallah M.E."/>
            <person name="Ortiz D."/>
            <person name="Piller C.R."/>
            <person name="Privatt S.R."/>
            <person name="Schneider S.L."/>
            <person name="Sharp S."/>
            <person name="Smith T.C."/>
            <person name="Stanton J.D."/>
            <person name="Ullery H.E."/>
            <person name="Wilson R.J."/>
            <person name="Serrano M.G."/>
            <person name="Buck G."/>
            <person name="Lee V."/>
            <person name="Wang Y."/>
            <person name="Carvalho R."/>
            <person name="Voegtly L."/>
            <person name="Shi R."/>
            <person name="Duckworth R."/>
            <person name="Johnson A."/>
            <person name="Loviza R."/>
            <person name="Walstead R."/>
            <person name="Shah Z."/>
            <person name="Kiflezghi M."/>
            <person name="Wade K."/>
            <person name="Ball S.L."/>
            <person name="Bradley K.W."/>
            <person name="Asai D.J."/>
            <person name="Bowman C.A."/>
            <person name="Russell D.A."/>
            <person name="Pope W.H."/>
            <person name="Jacobs-Sera D."/>
            <person name="Hendrix R.W."/>
            <person name="Hatfull G.F."/>
        </authorList>
    </citation>
    <scope>NUCLEOTIDE SEQUENCE</scope>
</reference>
<dbReference type="InterPro" id="IPR002035">
    <property type="entry name" value="VWF_A"/>
</dbReference>
<feature type="transmembrane region" description="Helical" evidence="6">
    <location>
        <begin position="580"/>
        <end position="599"/>
    </location>
</feature>
<comment type="subcellular location">
    <subcellularLocation>
        <location evidence="1">Cell membrane</location>
        <topology evidence="1">Multi-pass membrane protein</topology>
    </subcellularLocation>
</comment>
<dbReference type="Gene3D" id="1.20.81.30">
    <property type="entry name" value="Type II secretion system (T2SS), domain F"/>
    <property type="match status" value="1"/>
</dbReference>
<keyword evidence="2" id="KW-1003">Cell membrane</keyword>
<evidence type="ECO:0000256" key="2">
    <source>
        <dbReference type="ARBA" id="ARBA00022475"/>
    </source>
</evidence>
<keyword evidence="3 6" id="KW-0812">Transmembrane</keyword>
<gene>
    <name evidence="8" type="ORF">NOCA2110012</name>
</gene>
<dbReference type="SMART" id="SM00327">
    <property type="entry name" value="VWA"/>
    <property type="match status" value="1"/>
</dbReference>